<dbReference type="PRINTS" id="PR00252">
    <property type="entry name" value="NRIONCHANNEL"/>
</dbReference>
<name>A0A6J8BX29_MYTCO</name>
<dbReference type="OrthoDB" id="6099057at2759"/>
<evidence type="ECO:0000259" key="7">
    <source>
        <dbReference type="Pfam" id="PF02932"/>
    </source>
</evidence>
<organism evidence="8 9">
    <name type="scientific">Mytilus coruscus</name>
    <name type="common">Sea mussel</name>
    <dbReference type="NCBI Taxonomy" id="42192"/>
    <lineage>
        <taxon>Eukaryota</taxon>
        <taxon>Metazoa</taxon>
        <taxon>Spiralia</taxon>
        <taxon>Lophotrochozoa</taxon>
        <taxon>Mollusca</taxon>
        <taxon>Bivalvia</taxon>
        <taxon>Autobranchia</taxon>
        <taxon>Pteriomorphia</taxon>
        <taxon>Mytilida</taxon>
        <taxon>Mytiloidea</taxon>
        <taxon>Mytilidae</taxon>
        <taxon>Mytilinae</taxon>
        <taxon>Mytilus</taxon>
    </lineage>
</organism>
<reference evidence="8 9" key="1">
    <citation type="submission" date="2020-06" db="EMBL/GenBank/DDBJ databases">
        <authorList>
            <person name="Li R."/>
            <person name="Bekaert M."/>
        </authorList>
    </citation>
    <scope>NUCLEOTIDE SEQUENCE [LARGE SCALE GENOMIC DNA]</scope>
    <source>
        <strain evidence="9">wild</strain>
    </source>
</reference>
<feature type="transmembrane region" description="Helical" evidence="5">
    <location>
        <begin position="327"/>
        <end position="353"/>
    </location>
</feature>
<keyword evidence="5" id="KW-0406">Ion transport</keyword>
<dbReference type="EMBL" id="CACVKT020004098">
    <property type="protein sequence ID" value="CAC5387976.1"/>
    <property type="molecule type" value="Genomic_DNA"/>
</dbReference>
<evidence type="ECO:0000313" key="8">
    <source>
        <dbReference type="EMBL" id="CAC5387976.1"/>
    </source>
</evidence>
<dbReference type="InterPro" id="IPR036734">
    <property type="entry name" value="Neur_chan_lig-bd_sf"/>
</dbReference>
<dbReference type="InterPro" id="IPR006029">
    <property type="entry name" value="Neurotrans-gated_channel_TM"/>
</dbReference>
<dbReference type="InterPro" id="IPR038050">
    <property type="entry name" value="Neuro_actylchol_rec"/>
</dbReference>
<dbReference type="AlphaFoldDB" id="A0A6J8BX29"/>
<dbReference type="Gene3D" id="1.20.58.390">
    <property type="entry name" value="Neurotransmitter-gated ion-channel transmembrane domain"/>
    <property type="match status" value="1"/>
</dbReference>
<dbReference type="Proteomes" id="UP000507470">
    <property type="component" value="Unassembled WGS sequence"/>
</dbReference>
<evidence type="ECO:0000256" key="3">
    <source>
        <dbReference type="ARBA" id="ARBA00022989"/>
    </source>
</evidence>
<evidence type="ECO:0000313" key="9">
    <source>
        <dbReference type="Proteomes" id="UP000507470"/>
    </source>
</evidence>
<dbReference type="GO" id="GO:0004888">
    <property type="term" value="F:transmembrane signaling receptor activity"/>
    <property type="evidence" value="ECO:0007669"/>
    <property type="project" value="InterPro"/>
</dbReference>
<proteinExistence type="inferred from homology"/>
<feature type="domain" description="Neurotransmitter-gated ion-channel ligand-binding" evidence="6">
    <location>
        <begin position="21"/>
        <end position="156"/>
    </location>
</feature>
<feature type="transmembrane region" description="Helical" evidence="5">
    <location>
        <begin position="226"/>
        <end position="249"/>
    </location>
</feature>
<dbReference type="InterPro" id="IPR018000">
    <property type="entry name" value="Neurotransmitter_ion_chnl_CS"/>
</dbReference>
<evidence type="ECO:0000256" key="1">
    <source>
        <dbReference type="ARBA" id="ARBA00004141"/>
    </source>
</evidence>
<dbReference type="PANTHER" id="PTHR18945">
    <property type="entry name" value="NEUROTRANSMITTER GATED ION CHANNEL"/>
    <property type="match status" value="1"/>
</dbReference>
<evidence type="ECO:0000256" key="4">
    <source>
        <dbReference type="ARBA" id="ARBA00023136"/>
    </source>
</evidence>
<dbReference type="GO" id="GO:0005230">
    <property type="term" value="F:extracellular ligand-gated monoatomic ion channel activity"/>
    <property type="evidence" value="ECO:0007669"/>
    <property type="project" value="InterPro"/>
</dbReference>
<dbReference type="GO" id="GO:0016020">
    <property type="term" value="C:membrane"/>
    <property type="evidence" value="ECO:0007669"/>
    <property type="project" value="UniProtKB-SubCell"/>
</dbReference>
<evidence type="ECO:0000259" key="6">
    <source>
        <dbReference type="Pfam" id="PF02931"/>
    </source>
</evidence>
<dbReference type="SUPFAM" id="SSF63712">
    <property type="entry name" value="Nicotinic receptor ligand binding domain-like"/>
    <property type="match status" value="1"/>
</dbReference>
<keyword evidence="4 5" id="KW-0472">Membrane</keyword>
<feature type="domain" description="Neurotransmitter-gated ion-channel transmembrane" evidence="7">
    <location>
        <begin position="180"/>
        <end position="285"/>
    </location>
</feature>
<dbReference type="CDD" id="cd18989">
    <property type="entry name" value="LGIC_ECD_cation"/>
    <property type="match status" value="1"/>
</dbReference>
<comment type="similarity">
    <text evidence="5">Belongs to the ligand-gated ion channel (TC 1.A.9) family.</text>
</comment>
<keyword evidence="5" id="KW-0813">Transport</keyword>
<keyword evidence="5" id="KW-0407">Ion channel</keyword>
<accession>A0A6J8BX29</accession>
<evidence type="ECO:0008006" key="10">
    <source>
        <dbReference type="Google" id="ProtNLM"/>
    </source>
</evidence>
<dbReference type="InterPro" id="IPR006202">
    <property type="entry name" value="Neur_chan_lig-bd"/>
</dbReference>
<protein>
    <recommendedName>
        <fullName evidence="10">CHRNN</fullName>
    </recommendedName>
</protein>
<dbReference type="InterPro" id="IPR036719">
    <property type="entry name" value="Neuro-gated_channel_TM_sf"/>
</dbReference>
<dbReference type="InterPro" id="IPR006201">
    <property type="entry name" value="Neur_channel"/>
</dbReference>
<keyword evidence="3 5" id="KW-1133">Transmembrane helix</keyword>
<feature type="transmembrane region" description="Helical" evidence="5">
    <location>
        <begin position="163"/>
        <end position="189"/>
    </location>
</feature>
<evidence type="ECO:0000256" key="2">
    <source>
        <dbReference type="ARBA" id="ARBA00022692"/>
    </source>
</evidence>
<gene>
    <name evidence="8" type="ORF">MCOR_23268</name>
</gene>
<evidence type="ECO:0000256" key="5">
    <source>
        <dbReference type="RuleBase" id="RU000687"/>
    </source>
</evidence>
<dbReference type="Gene3D" id="2.70.170.10">
    <property type="entry name" value="Neurotransmitter-gated ion-channel ligand-binding domain"/>
    <property type="match status" value="1"/>
</dbReference>
<keyword evidence="9" id="KW-1185">Reference proteome</keyword>
<dbReference type="SUPFAM" id="SSF90112">
    <property type="entry name" value="Neurotransmitter-gated ion-channel transmembrane pore"/>
    <property type="match status" value="1"/>
</dbReference>
<dbReference type="Pfam" id="PF02931">
    <property type="entry name" value="Neur_chan_LBD"/>
    <property type="match status" value="1"/>
</dbReference>
<sequence>MSSAAKIFKFLWNKLVFTTRMIIVFIAEWKDDRLKWITSDYGNIDNIFVPENKVWHPDLVVLNAIDELQNNIGDGRPIQIFNDGRLVWKPIVMLSTFCKMFIAFFPFDYQHCYINLASLDLPETAVRLTLLSRSINYFSDDLDIESISQGDWQFVKTFNFETYAAFTITGLHDMLTFGIVLTFVTFFLPLKSGIRIGYILTVVLALVVLMTLFAETMPSSTQYPSILVALFTITLGMAFLLIIITVFVMRIYNKPKSYIAPNWMHSMVRKIRKLKLKLKCKSRRINSLEHHQATEDCQPTEEIDSVEDSTPLKPYSNKELAEFFDSFLFVVFTVLYILTLLSIPITAIIWIHLAGNKYD</sequence>
<feature type="transmembrane region" description="Helical" evidence="5">
    <location>
        <begin position="196"/>
        <end position="214"/>
    </location>
</feature>
<dbReference type="Pfam" id="PF02932">
    <property type="entry name" value="Neur_chan_memb"/>
    <property type="match status" value="1"/>
</dbReference>
<keyword evidence="2 5" id="KW-0812">Transmembrane</keyword>
<feature type="transmembrane region" description="Helical" evidence="5">
    <location>
        <begin position="86"/>
        <end position="107"/>
    </location>
</feature>
<comment type="subcellular location">
    <subcellularLocation>
        <location evidence="1">Membrane</location>
        <topology evidence="1">Multi-pass membrane protein</topology>
    </subcellularLocation>
</comment>
<dbReference type="PROSITE" id="PS00236">
    <property type="entry name" value="NEUROTR_ION_CHANNEL"/>
    <property type="match status" value="1"/>
</dbReference>